<dbReference type="AlphaFoldDB" id="A0A9P5HWB7"/>
<gene>
    <name evidence="2" type="ORF">EAE97_011908</name>
</gene>
<dbReference type="GeneID" id="62155495"/>
<dbReference type="Proteomes" id="UP000710849">
    <property type="component" value="Unassembled WGS sequence"/>
</dbReference>
<protein>
    <submittedName>
        <fullName evidence="2">Uncharacterized protein</fullName>
    </submittedName>
</protein>
<reference evidence="2 3" key="1">
    <citation type="journal article" date="2020" name="Genome Biol. Evol.">
        <title>Comparative genomics of Sclerotiniaceae.</title>
        <authorList>
            <person name="Valero Jimenez C.A."/>
            <person name="Steentjes M."/>
            <person name="Scholten O.E."/>
            <person name="Van Kan J.A.L."/>
        </authorList>
    </citation>
    <scope>NUCLEOTIDE SEQUENCE [LARGE SCALE GENOMIC DNA]</scope>
    <source>
        <strain evidence="2 3">MUCL 94</strain>
    </source>
</reference>
<evidence type="ECO:0000313" key="2">
    <source>
        <dbReference type="EMBL" id="KAF7918137.1"/>
    </source>
</evidence>
<name>A0A9P5HWB7_9HELO</name>
<proteinExistence type="predicted"/>
<organism evidence="2 3">
    <name type="scientific">Botrytis byssoidea</name>
    <dbReference type="NCBI Taxonomy" id="139641"/>
    <lineage>
        <taxon>Eukaryota</taxon>
        <taxon>Fungi</taxon>
        <taxon>Dikarya</taxon>
        <taxon>Ascomycota</taxon>
        <taxon>Pezizomycotina</taxon>
        <taxon>Leotiomycetes</taxon>
        <taxon>Helotiales</taxon>
        <taxon>Sclerotiniaceae</taxon>
        <taxon>Botrytis</taxon>
    </lineage>
</organism>
<evidence type="ECO:0000313" key="3">
    <source>
        <dbReference type="Proteomes" id="UP000710849"/>
    </source>
</evidence>
<accession>A0A9P5HWB7</accession>
<keyword evidence="3" id="KW-1185">Reference proteome</keyword>
<feature type="region of interest" description="Disordered" evidence="1">
    <location>
        <begin position="1"/>
        <end position="25"/>
    </location>
</feature>
<dbReference type="EMBL" id="RCSW01000044">
    <property type="protein sequence ID" value="KAF7918137.1"/>
    <property type="molecule type" value="Genomic_DNA"/>
</dbReference>
<dbReference type="RefSeq" id="XP_038726722.1">
    <property type="nucleotide sequence ID" value="XM_038882422.1"/>
</dbReference>
<comment type="caution">
    <text evidence="2">The sequence shown here is derived from an EMBL/GenBank/DDBJ whole genome shotgun (WGS) entry which is preliminary data.</text>
</comment>
<evidence type="ECO:0000256" key="1">
    <source>
        <dbReference type="SAM" id="MobiDB-lite"/>
    </source>
</evidence>
<sequence length="270" mass="30947">MSSAQETQSESSNPSNTSSTSSTRSFASLPRELDDIIWSQVPIISGPRLIEIRADPTVQSGEKQFKMKIEFCGNPNRLVLNARAVILSHNRYMFDHKITNPQIINTAQDTFIFSGISQLDEYVQHTGAIITKTGAVDSESVCYSKMQNLVVKLSLDIGYPGSEPYLVWLNRLREEIDFDKFILEKILREILEFVSKVQSLKKIYLLTEEEKMPGPRLVERIDGRLMDLFAKDDELQSRYSKGLRMPKIVCLTTMQFPRELKRVCRRYGII</sequence>